<keyword evidence="1" id="KW-0328">Glycosyltransferase</keyword>
<dbReference type="PANTHER" id="PTHR11927">
    <property type="entry name" value="GALACTOSIDE 2-L-FUCOSYLTRANSFERASE"/>
    <property type="match status" value="1"/>
</dbReference>
<organism evidence="3">
    <name type="scientific">viral metagenome</name>
    <dbReference type="NCBI Taxonomy" id="1070528"/>
    <lineage>
        <taxon>unclassified sequences</taxon>
        <taxon>metagenomes</taxon>
        <taxon>organismal metagenomes</taxon>
    </lineage>
</organism>
<reference evidence="3" key="1">
    <citation type="journal article" date="2020" name="Nature">
        <title>Giant virus diversity and host interactions through global metagenomics.</title>
        <authorList>
            <person name="Schulz F."/>
            <person name="Roux S."/>
            <person name="Paez-Espino D."/>
            <person name="Jungbluth S."/>
            <person name="Walsh D.A."/>
            <person name="Denef V.J."/>
            <person name="McMahon K.D."/>
            <person name="Konstantinidis K.T."/>
            <person name="Eloe-Fadrosh E.A."/>
            <person name="Kyrpides N.C."/>
            <person name="Woyke T."/>
        </authorList>
    </citation>
    <scope>NUCLEOTIDE SEQUENCE</scope>
    <source>
        <strain evidence="3">GVMAG-M-3300023179-132</strain>
    </source>
</reference>
<evidence type="ECO:0000256" key="1">
    <source>
        <dbReference type="ARBA" id="ARBA00022676"/>
    </source>
</evidence>
<dbReference type="CDD" id="cd11301">
    <property type="entry name" value="Fut1_Fut2_like"/>
    <property type="match status" value="1"/>
</dbReference>
<dbReference type="PANTHER" id="PTHR11927:SF9">
    <property type="entry name" value="L-FUCOSYLTRANSFERASE"/>
    <property type="match status" value="1"/>
</dbReference>
<name>A0A6C0E5M4_9ZZZZ</name>
<dbReference type="AlphaFoldDB" id="A0A6C0E5M4"/>
<dbReference type="GO" id="GO:0008107">
    <property type="term" value="F:galactoside 2-alpha-L-fucosyltransferase activity"/>
    <property type="evidence" value="ECO:0007669"/>
    <property type="project" value="InterPro"/>
</dbReference>
<protein>
    <recommendedName>
        <fullName evidence="4">Glycosyl transferase family 11</fullName>
    </recommendedName>
</protein>
<dbReference type="GO" id="GO:0016020">
    <property type="term" value="C:membrane"/>
    <property type="evidence" value="ECO:0007669"/>
    <property type="project" value="InterPro"/>
</dbReference>
<evidence type="ECO:0008006" key="4">
    <source>
        <dbReference type="Google" id="ProtNLM"/>
    </source>
</evidence>
<evidence type="ECO:0000256" key="2">
    <source>
        <dbReference type="ARBA" id="ARBA00022679"/>
    </source>
</evidence>
<sequence length="273" mass="31844">MGGLGNQLFQIFATISNAIRTKQRFTFLYSESLGANGDTIRSTYWKNLFVRLKPFLTTFLPQPMNIIREESFRYKQPNVPTEGDNCIVGYFQSYKYFDENYETICKMIGIQGLKNNYPVQENTISMHFRIGDYKKVQHFHPILPYEYYTKSISHILSESIESYDGTTPRYTILYFCENQDIDDVYIIVNQLKVDYNSIVFIKASNDIPDWGQMLTMSNCQHNIIANSSFSWWGAHFNNNPNKIVCYPSTWFGETAENNTSDLCPPQWKCIVLK</sequence>
<dbReference type="Pfam" id="PF01531">
    <property type="entry name" value="Glyco_transf_11"/>
    <property type="match status" value="1"/>
</dbReference>
<accession>A0A6C0E5M4</accession>
<keyword evidence="2" id="KW-0808">Transferase</keyword>
<proteinExistence type="predicted"/>
<dbReference type="GO" id="GO:0005975">
    <property type="term" value="P:carbohydrate metabolic process"/>
    <property type="evidence" value="ECO:0007669"/>
    <property type="project" value="InterPro"/>
</dbReference>
<evidence type="ECO:0000313" key="3">
    <source>
        <dbReference type="EMBL" id="QHT23753.1"/>
    </source>
</evidence>
<dbReference type="InterPro" id="IPR002516">
    <property type="entry name" value="Glyco_trans_11"/>
</dbReference>
<dbReference type="EMBL" id="MN739735">
    <property type="protein sequence ID" value="QHT23753.1"/>
    <property type="molecule type" value="Genomic_DNA"/>
</dbReference>